<accession>A0A2N7KEU7</accession>
<dbReference type="EMBL" id="MCZK01000062">
    <property type="protein sequence ID" value="PMM74226.1"/>
    <property type="molecule type" value="Genomic_DNA"/>
</dbReference>
<comment type="caution">
    <text evidence="1">The sequence shown here is derived from an EMBL/GenBank/DDBJ whole genome shotgun (WGS) entry which is preliminary data.</text>
</comment>
<dbReference type="GO" id="GO:0047355">
    <property type="term" value="F:CDP-glycerol glycerophosphotransferase activity"/>
    <property type="evidence" value="ECO:0007669"/>
    <property type="project" value="InterPro"/>
</dbReference>
<dbReference type="Proteomes" id="UP000235406">
    <property type="component" value="Unassembled WGS sequence"/>
</dbReference>
<gene>
    <name evidence="1" type="ORF">BCT49_24365</name>
</gene>
<protein>
    <recommendedName>
        <fullName evidence="3">CDP-glycerol--glycerophosphate glycerophosphotransferase</fullName>
    </recommendedName>
</protein>
<name>A0A2N7KEU7_9VIBR</name>
<dbReference type="AlphaFoldDB" id="A0A2N7KEU7"/>
<evidence type="ECO:0000313" key="1">
    <source>
        <dbReference type="EMBL" id="PMM74226.1"/>
    </source>
</evidence>
<proteinExistence type="predicted"/>
<evidence type="ECO:0000313" key="2">
    <source>
        <dbReference type="Proteomes" id="UP000235406"/>
    </source>
</evidence>
<dbReference type="Gene3D" id="3.40.50.12580">
    <property type="match status" value="1"/>
</dbReference>
<reference evidence="2" key="1">
    <citation type="submission" date="2016-07" db="EMBL/GenBank/DDBJ databases">
        <title>Nontailed viruses are major unrecognized killers of bacteria in the ocean.</title>
        <authorList>
            <person name="Kauffman K."/>
            <person name="Hussain F."/>
            <person name="Yang J."/>
            <person name="Arevalo P."/>
            <person name="Brown J."/>
            <person name="Cutler M."/>
            <person name="Kelly L."/>
            <person name="Polz M.F."/>
        </authorList>
    </citation>
    <scope>NUCLEOTIDE SEQUENCE [LARGE SCALE GENOMIC DNA]</scope>
    <source>
        <strain evidence="2">10N.261.46.F8</strain>
    </source>
</reference>
<dbReference type="SUPFAM" id="SSF53756">
    <property type="entry name" value="UDP-Glycosyltransferase/glycogen phosphorylase"/>
    <property type="match status" value="1"/>
</dbReference>
<dbReference type="Pfam" id="PF04464">
    <property type="entry name" value="Glyphos_transf"/>
    <property type="match status" value="1"/>
</dbReference>
<dbReference type="GO" id="GO:0016020">
    <property type="term" value="C:membrane"/>
    <property type="evidence" value="ECO:0007669"/>
    <property type="project" value="InterPro"/>
</dbReference>
<evidence type="ECO:0008006" key="3">
    <source>
        <dbReference type="Google" id="ProtNLM"/>
    </source>
</evidence>
<sequence length="299" mass="34560">MKYYFVIYLADGIISSEAPMHCNILQSSNKILKDNICHKKFVFLQHGITYLKSQTRASSYAKGKEAHPNVIITSSDKESRVIQRMLGIPKERITKTGMAIFDDLSYGHLLNKPQENILVMFTWRPYELDVEPELTTLFKIISQVTSILSKVPHSCNVRVCLHPKIRKLFDENICGFNIYDGKISEVLSWANLVITDYSSICYNSFYQGAGVLFYQPDLIEFENHVGKLIPDLDEYIGHRVDNYDDLNDLITDSFNTDGFIDIKKFRNEGFERRYESINEFNDSLAKSRILNDLINRKVI</sequence>
<dbReference type="InterPro" id="IPR007554">
    <property type="entry name" value="Glycerophosphate_synth"/>
</dbReference>
<organism evidence="1 2">
    <name type="scientific">Vibrio lentus</name>
    <dbReference type="NCBI Taxonomy" id="136468"/>
    <lineage>
        <taxon>Bacteria</taxon>
        <taxon>Pseudomonadati</taxon>
        <taxon>Pseudomonadota</taxon>
        <taxon>Gammaproteobacteria</taxon>
        <taxon>Vibrionales</taxon>
        <taxon>Vibrionaceae</taxon>
        <taxon>Vibrio</taxon>
    </lineage>
</organism>
<dbReference type="InterPro" id="IPR043148">
    <property type="entry name" value="TagF_C"/>
</dbReference>